<dbReference type="PROSITE" id="PS50930">
    <property type="entry name" value="HTH_LYTTR"/>
    <property type="match status" value="1"/>
</dbReference>
<dbReference type="Pfam" id="PF00072">
    <property type="entry name" value="Response_reg"/>
    <property type="match status" value="1"/>
</dbReference>
<evidence type="ECO:0000256" key="1">
    <source>
        <dbReference type="PROSITE-ProRule" id="PRU00169"/>
    </source>
</evidence>
<dbReference type="InterPro" id="IPR007492">
    <property type="entry name" value="LytTR_DNA-bd_dom"/>
</dbReference>
<dbReference type="OrthoDB" id="9787344at2"/>
<dbReference type="PANTHER" id="PTHR37299:SF1">
    <property type="entry name" value="STAGE 0 SPORULATION PROTEIN A HOMOLOG"/>
    <property type="match status" value="1"/>
</dbReference>
<dbReference type="Proteomes" id="UP000236731">
    <property type="component" value="Unassembled WGS sequence"/>
</dbReference>
<dbReference type="Gene3D" id="3.40.50.2300">
    <property type="match status" value="1"/>
</dbReference>
<dbReference type="SMART" id="SM00850">
    <property type="entry name" value="LytTR"/>
    <property type="match status" value="1"/>
</dbReference>
<dbReference type="Pfam" id="PF04397">
    <property type="entry name" value="LytTR"/>
    <property type="match status" value="1"/>
</dbReference>
<dbReference type="InterPro" id="IPR011006">
    <property type="entry name" value="CheY-like_superfamily"/>
</dbReference>
<dbReference type="AlphaFoldDB" id="A0A1H5ZY90"/>
<dbReference type="InterPro" id="IPR001789">
    <property type="entry name" value="Sig_transdc_resp-reg_receiver"/>
</dbReference>
<evidence type="ECO:0000313" key="5">
    <source>
        <dbReference type="Proteomes" id="UP000236731"/>
    </source>
</evidence>
<feature type="domain" description="HTH LytTR-type" evidence="3">
    <location>
        <begin position="130"/>
        <end position="202"/>
    </location>
</feature>
<dbReference type="EMBL" id="FNUT01000007">
    <property type="protein sequence ID" value="SEG40944.1"/>
    <property type="molecule type" value="Genomic_DNA"/>
</dbReference>
<dbReference type="GO" id="GO:0003677">
    <property type="term" value="F:DNA binding"/>
    <property type="evidence" value="ECO:0007669"/>
    <property type="project" value="UniProtKB-KW"/>
</dbReference>
<dbReference type="SMART" id="SM00448">
    <property type="entry name" value="REC"/>
    <property type="match status" value="1"/>
</dbReference>
<dbReference type="RefSeq" id="WP_103906655.1">
    <property type="nucleotide sequence ID" value="NZ_CP049246.1"/>
</dbReference>
<feature type="domain" description="Response regulatory" evidence="2">
    <location>
        <begin position="3"/>
        <end position="114"/>
    </location>
</feature>
<gene>
    <name evidence="4" type="ORF">SAMN05421877_107229</name>
</gene>
<keyword evidence="4" id="KW-0238">DNA-binding</keyword>
<accession>A0A1H5ZY90</accession>
<reference evidence="5" key="1">
    <citation type="submission" date="2016-10" db="EMBL/GenBank/DDBJ databases">
        <authorList>
            <person name="Varghese N."/>
            <person name="Submissions S."/>
        </authorList>
    </citation>
    <scope>NUCLEOTIDE SEQUENCE [LARGE SCALE GENOMIC DNA]</scope>
    <source>
        <strain evidence="5">DSM 22361</strain>
    </source>
</reference>
<dbReference type="SUPFAM" id="SSF52172">
    <property type="entry name" value="CheY-like"/>
    <property type="match status" value="1"/>
</dbReference>
<name>A0A1H5ZY90_9SPHI</name>
<organism evidence="4 5">
    <name type="scientific">Sphingobacterium lactis</name>
    <dbReference type="NCBI Taxonomy" id="797291"/>
    <lineage>
        <taxon>Bacteria</taxon>
        <taxon>Pseudomonadati</taxon>
        <taxon>Bacteroidota</taxon>
        <taxon>Sphingobacteriia</taxon>
        <taxon>Sphingobacteriales</taxon>
        <taxon>Sphingobacteriaceae</taxon>
        <taxon>Sphingobacterium</taxon>
    </lineage>
</organism>
<comment type="caution">
    <text evidence="1">Lacks conserved residue(s) required for the propagation of feature annotation.</text>
</comment>
<protein>
    <submittedName>
        <fullName evidence="4">DNA-binding response regulator, LytR/AlgR family</fullName>
    </submittedName>
</protein>
<dbReference type="PANTHER" id="PTHR37299">
    <property type="entry name" value="TRANSCRIPTIONAL REGULATOR-RELATED"/>
    <property type="match status" value="1"/>
</dbReference>
<keyword evidence="5" id="KW-1185">Reference proteome</keyword>
<evidence type="ECO:0000259" key="3">
    <source>
        <dbReference type="PROSITE" id="PS50930"/>
    </source>
</evidence>
<dbReference type="InterPro" id="IPR046947">
    <property type="entry name" value="LytR-like"/>
</dbReference>
<dbReference type="PROSITE" id="PS50110">
    <property type="entry name" value="RESPONSE_REGULATORY"/>
    <property type="match status" value="1"/>
</dbReference>
<sequence>MIKCIVIDDDELTQEMLVSTLNKIPGVEILGVYDNAIDAMKVIKKGEVNLVFCEILMPDMDGITLLKSFRSPPFFVFVTGNPYYAVESFELNVVDYVIKPFGSDRLLKAIEKALIFIDSEKGINQTTNHLIIKDRSIIIITPYDELYYIKADKDYVWLETKEKRYNLWKKLIDMESALVSARQFVRVHKSFIVNLDFAKRVEGNVIKMRGSIKDIPIGGQYKSELYKRLGLNE</sequence>
<proteinExistence type="predicted"/>
<dbReference type="GO" id="GO:0000156">
    <property type="term" value="F:phosphorelay response regulator activity"/>
    <property type="evidence" value="ECO:0007669"/>
    <property type="project" value="InterPro"/>
</dbReference>
<evidence type="ECO:0000259" key="2">
    <source>
        <dbReference type="PROSITE" id="PS50110"/>
    </source>
</evidence>
<dbReference type="Gene3D" id="2.40.50.1020">
    <property type="entry name" value="LytTr DNA-binding domain"/>
    <property type="match status" value="1"/>
</dbReference>
<evidence type="ECO:0000313" key="4">
    <source>
        <dbReference type="EMBL" id="SEG40944.1"/>
    </source>
</evidence>